<sequence>MFVQNAARIALALTAARLVAGADTLPHGFWATPAALTLTRTTMDETWHTIRPALAGTLAGALVTAGALSLAGPHTAVYAVVLPVWMLFAFTVGPVKGVGWAQACSPCSWPWSSPSCPCRPGGWPG</sequence>
<dbReference type="HOGENOM" id="CLU_1991470_0_0_11"/>
<accession>V6JIJ7</accession>
<evidence type="ECO:0000259" key="5">
    <source>
        <dbReference type="Pfam" id="PF13515"/>
    </source>
</evidence>
<dbReference type="InterPro" id="IPR049453">
    <property type="entry name" value="Memb_transporter_dom"/>
</dbReference>
<evidence type="ECO:0000256" key="2">
    <source>
        <dbReference type="ARBA" id="ARBA00022692"/>
    </source>
</evidence>
<evidence type="ECO:0000313" key="7">
    <source>
        <dbReference type="Proteomes" id="UP000017984"/>
    </source>
</evidence>
<dbReference type="EMBL" id="AWQX01000385">
    <property type="protein sequence ID" value="EST18986.1"/>
    <property type="molecule type" value="Genomic_DNA"/>
</dbReference>
<reference evidence="6 7" key="1">
    <citation type="journal article" date="2014" name="Genome Announc.">
        <title>Draft Genome Sequence of Streptomyces roseochromogenes subsp. oscitans DS 12.976, Producer of the Aminocoumarin Antibiotic Clorobiocin.</title>
        <authorList>
            <person name="Ruckert C."/>
            <person name="Kalinowski J."/>
            <person name="Heide L."/>
            <person name="Apel A.K."/>
        </authorList>
    </citation>
    <scope>NUCLEOTIDE SEQUENCE [LARGE SCALE GENOMIC DNA]</scope>
    <source>
        <strain evidence="6 7">DS 12.976</strain>
    </source>
</reference>
<evidence type="ECO:0000256" key="1">
    <source>
        <dbReference type="ARBA" id="ARBA00004141"/>
    </source>
</evidence>
<organism evidence="6 7">
    <name type="scientific">Streptomyces roseochromogenus subsp. oscitans DS 12.976</name>
    <dbReference type="NCBI Taxonomy" id="1352936"/>
    <lineage>
        <taxon>Bacteria</taxon>
        <taxon>Bacillati</taxon>
        <taxon>Actinomycetota</taxon>
        <taxon>Actinomycetes</taxon>
        <taxon>Kitasatosporales</taxon>
        <taxon>Streptomycetaceae</taxon>
        <taxon>Streptomyces</taxon>
    </lineage>
</organism>
<evidence type="ECO:0000313" key="6">
    <source>
        <dbReference type="EMBL" id="EST18986.1"/>
    </source>
</evidence>
<dbReference type="STRING" id="1352936.M878_42745"/>
<comment type="caution">
    <text evidence="6">The sequence shown here is derived from an EMBL/GenBank/DDBJ whole genome shotgun (WGS) entry which is preliminary data.</text>
</comment>
<keyword evidence="2" id="KW-0812">Transmembrane</keyword>
<dbReference type="GO" id="GO:0016020">
    <property type="term" value="C:membrane"/>
    <property type="evidence" value="ECO:0007669"/>
    <property type="project" value="UniProtKB-SubCell"/>
</dbReference>
<dbReference type="RefSeq" id="WP_023553363.1">
    <property type="nucleotide sequence ID" value="NZ_CM002285.1"/>
</dbReference>
<comment type="subcellular location">
    <subcellularLocation>
        <location evidence="1">Membrane</location>
        <topology evidence="1">Multi-pass membrane protein</topology>
    </subcellularLocation>
</comment>
<evidence type="ECO:0000256" key="4">
    <source>
        <dbReference type="ARBA" id="ARBA00023136"/>
    </source>
</evidence>
<keyword evidence="7" id="KW-1185">Reference proteome</keyword>
<dbReference type="Proteomes" id="UP000017984">
    <property type="component" value="Chromosome"/>
</dbReference>
<dbReference type="AlphaFoldDB" id="V6JIJ7"/>
<dbReference type="PATRIC" id="fig|1352936.5.peg.8849"/>
<gene>
    <name evidence="6" type="ORF">M878_42745</name>
</gene>
<keyword evidence="4" id="KW-0472">Membrane</keyword>
<proteinExistence type="predicted"/>
<name>V6JIJ7_STRRC</name>
<feature type="domain" description="Integral membrane bound transporter" evidence="5">
    <location>
        <begin position="18"/>
        <end position="104"/>
    </location>
</feature>
<evidence type="ECO:0000256" key="3">
    <source>
        <dbReference type="ARBA" id="ARBA00022989"/>
    </source>
</evidence>
<protein>
    <recommendedName>
        <fullName evidence="5">Integral membrane bound transporter domain-containing protein</fullName>
    </recommendedName>
</protein>
<dbReference type="Pfam" id="PF13515">
    <property type="entry name" value="FUSC_2"/>
    <property type="match status" value="1"/>
</dbReference>
<keyword evidence="3" id="KW-1133">Transmembrane helix</keyword>